<reference evidence="5" key="1">
    <citation type="submission" date="2014-12" db="EMBL/GenBank/DDBJ databases">
        <title>Insight into the proteome of Arion vulgaris.</title>
        <authorList>
            <person name="Aradska J."/>
            <person name="Bulat T."/>
            <person name="Smidak R."/>
            <person name="Sarate P."/>
            <person name="Gangsoo J."/>
            <person name="Sialana F."/>
            <person name="Bilban M."/>
            <person name="Lubec G."/>
        </authorList>
    </citation>
    <scope>NUCLEOTIDE SEQUENCE</scope>
    <source>
        <tissue evidence="5">Skin</tissue>
    </source>
</reference>
<keyword evidence="3" id="KW-0808">Transferase</keyword>
<gene>
    <name evidence="5" type="primary">ORF92202</name>
</gene>
<evidence type="ECO:0000313" key="5">
    <source>
        <dbReference type="EMBL" id="CEK74711.1"/>
    </source>
</evidence>
<evidence type="ECO:0000256" key="1">
    <source>
        <dbReference type="ARBA" id="ARBA00008361"/>
    </source>
</evidence>
<evidence type="ECO:0000259" key="4">
    <source>
        <dbReference type="Pfam" id="PF13847"/>
    </source>
</evidence>
<evidence type="ECO:0000256" key="3">
    <source>
        <dbReference type="ARBA" id="ARBA00022679"/>
    </source>
</evidence>
<dbReference type="Gene3D" id="3.40.50.150">
    <property type="entry name" value="Vaccinia Virus protein VP39"/>
    <property type="match status" value="1"/>
</dbReference>
<accession>A0A0B7A3S9</accession>
<name>A0A0B7A3S9_9EUPU</name>
<dbReference type="InterPro" id="IPR025714">
    <property type="entry name" value="Methyltranfer_dom"/>
</dbReference>
<dbReference type="SUPFAM" id="SSF53335">
    <property type="entry name" value="S-adenosyl-L-methionine-dependent methyltransferases"/>
    <property type="match status" value="1"/>
</dbReference>
<dbReference type="InterPro" id="IPR029063">
    <property type="entry name" value="SAM-dependent_MTases_sf"/>
</dbReference>
<dbReference type="PANTHER" id="PTHR12176:SF83">
    <property type="entry name" value="CITRATE SYNTHASE-LYSINE N-METHYLTRANSFERASE CSKMT, MITOCHONDRIAL"/>
    <property type="match status" value="1"/>
</dbReference>
<keyword evidence="2" id="KW-0489">Methyltransferase</keyword>
<dbReference type="AlphaFoldDB" id="A0A0B7A3S9"/>
<dbReference type="PANTHER" id="PTHR12176">
    <property type="entry name" value="SAM-DEPENDENT METHYLTRANSFERASE SUPERFAMILY PROTEIN"/>
    <property type="match status" value="1"/>
</dbReference>
<dbReference type="EMBL" id="HACG01027846">
    <property type="protein sequence ID" value="CEK74711.1"/>
    <property type="molecule type" value="Transcribed_RNA"/>
</dbReference>
<dbReference type="InterPro" id="IPR051419">
    <property type="entry name" value="Lys/N-term_MeTrsfase_sf"/>
</dbReference>
<dbReference type="GO" id="GO:0032259">
    <property type="term" value="P:methylation"/>
    <property type="evidence" value="ECO:0007669"/>
    <property type="project" value="UniProtKB-KW"/>
</dbReference>
<proteinExistence type="inferred from homology"/>
<sequence>MASYVLTRMKFKVNRNCHLWKMWRFLLPSCYSSWEHLSKYSYWKSRYQKQSADLSFDWFLRSEDILDFLIHSMGQCHHDKSKPLSYLDLGCGTSSLAGNILTNSPTPVLLVLLDFVSEALHYQKQYISTCTALIPESSCQLVCADVMFLPFGDGCFNIAVDKGTMDALLKDKVNGHSKAQVMMSEVRRVLAPGGRFLQISDEDPDTRLLFLEQLNKVNSSHVLTEQTTLDAQLLGDNCESFVGSTHCQTARTLPVSKQLSSWSFKVIPTSWNKEYFILWSDNHH</sequence>
<feature type="domain" description="Methyltransferase" evidence="4">
    <location>
        <begin position="82"/>
        <end position="203"/>
    </location>
</feature>
<organism evidence="5">
    <name type="scientific">Arion vulgaris</name>
    <dbReference type="NCBI Taxonomy" id="1028688"/>
    <lineage>
        <taxon>Eukaryota</taxon>
        <taxon>Metazoa</taxon>
        <taxon>Spiralia</taxon>
        <taxon>Lophotrochozoa</taxon>
        <taxon>Mollusca</taxon>
        <taxon>Gastropoda</taxon>
        <taxon>Heterobranchia</taxon>
        <taxon>Euthyneura</taxon>
        <taxon>Panpulmonata</taxon>
        <taxon>Eupulmonata</taxon>
        <taxon>Stylommatophora</taxon>
        <taxon>Helicina</taxon>
        <taxon>Arionoidea</taxon>
        <taxon>Arionidae</taxon>
        <taxon>Arion</taxon>
    </lineage>
</organism>
<protein>
    <recommendedName>
        <fullName evidence="4">Methyltransferase domain-containing protein</fullName>
    </recommendedName>
</protein>
<evidence type="ECO:0000256" key="2">
    <source>
        <dbReference type="ARBA" id="ARBA00022603"/>
    </source>
</evidence>
<dbReference type="Pfam" id="PF13847">
    <property type="entry name" value="Methyltransf_31"/>
    <property type="match status" value="1"/>
</dbReference>
<dbReference type="GO" id="GO:0008168">
    <property type="term" value="F:methyltransferase activity"/>
    <property type="evidence" value="ECO:0007669"/>
    <property type="project" value="UniProtKB-KW"/>
</dbReference>
<comment type="similarity">
    <text evidence="1">Belongs to the methyltransferase superfamily.</text>
</comment>